<gene>
    <name evidence="1" type="ORF">B9Q30_14355</name>
</gene>
<dbReference type="RefSeq" id="WP_023295378.1">
    <property type="nucleotide sequence ID" value="NZ_AP022510.1"/>
</dbReference>
<accession>A0A222RI69</accession>
<dbReference type="Proteomes" id="UP000229974">
    <property type="component" value="Unassembled WGS sequence"/>
</dbReference>
<evidence type="ECO:0000313" key="1">
    <source>
        <dbReference type="EMBL" id="PJD84331.1"/>
    </source>
</evidence>
<sequence length="141" mass="15880">MQNAQVFKKRYLLLILLAVVAYGIYNLLHFSPLEQVIIKKVKVNNLANLYITEASAGATTGFSYRFYLYDVTKDDKAFMASLENDHQPFMITTDKDALKKVENNAIYLSVKGTIYTFHSPADYLAGGSIYSVPVYLTASPY</sequence>
<reference evidence="1 2" key="1">
    <citation type="journal article" date="2017" name="J. Antimicrob. Chemother.">
        <title>Characterization of the population structure, drug resistance mechanisms and plasmids of the community-associated Enterobacter cloacae complex in China.</title>
        <authorList>
            <person name="Zhou K."/>
            <person name="Yu W."/>
            <person name="Cao X."/>
            <person name="Shen P."/>
            <person name="Lu H."/>
            <person name="Luo Q."/>
            <person name="Rossen J.W.A."/>
            <person name="Xiao Y."/>
        </authorList>
    </citation>
    <scope>NUCLEOTIDE SEQUENCE [LARGE SCALE GENOMIC DNA]</scope>
    <source>
        <strain evidence="1 2">ECC904</strain>
    </source>
</reference>
<evidence type="ECO:0000313" key="2">
    <source>
        <dbReference type="Proteomes" id="UP000229974"/>
    </source>
</evidence>
<comment type="caution">
    <text evidence="1">The sequence shown here is derived from an EMBL/GenBank/DDBJ whole genome shotgun (WGS) entry which is preliminary data.</text>
</comment>
<organism evidence="1 2">
    <name type="scientific">Enterobacter hormaechei</name>
    <dbReference type="NCBI Taxonomy" id="158836"/>
    <lineage>
        <taxon>Bacteria</taxon>
        <taxon>Pseudomonadati</taxon>
        <taxon>Pseudomonadota</taxon>
        <taxon>Gammaproteobacteria</taxon>
        <taxon>Enterobacterales</taxon>
        <taxon>Enterobacteriaceae</taxon>
        <taxon>Enterobacter</taxon>
        <taxon>Enterobacter cloacae complex</taxon>
    </lineage>
</organism>
<dbReference type="EMBL" id="NEEW01000006">
    <property type="protein sequence ID" value="PJD84331.1"/>
    <property type="molecule type" value="Genomic_DNA"/>
</dbReference>
<dbReference type="OrthoDB" id="6613997at2"/>
<proteinExistence type="predicted"/>
<name>A0A222RI69_9ENTR</name>
<protein>
    <submittedName>
        <fullName evidence="1">Uncharacterized protein</fullName>
    </submittedName>
</protein>
<dbReference type="AlphaFoldDB" id="A0A222RI69"/>